<proteinExistence type="predicted"/>
<evidence type="ECO:0000313" key="1">
    <source>
        <dbReference type="EMBL" id="KAI4382495.1"/>
    </source>
</evidence>
<keyword evidence="2" id="KW-1185">Reference proteome</keyword>
<gene>
    <name evidence="1" type="ORF">MLD38_008451</name>
</gene>
<organism evidence="1 2">
    <name type="scientific">Melastoma candidum</name>
    <dbReference type="NCBI Taxonomy" id="119954"/>
    <lineage>
        <taxon>Eukaryota</taxon>
        <taxon>Viridiplantae</taxon>
        <taxon>Streptophyta</taxon>
        <taxon>Embryophyta</taxon>
        <taxon>Tracheophyta</taxon>
        <taxon>Spermatophyta</taxon>
        <taxon>Magnoliopsida</taxon>
        <taxon>eudicotyledons</taxon>
        <taxon>Gunneridae</taxon>
        <taxon>Pentapetalae</taxon>
        <taxon>rosids</taxon>
        <taxon>malvids</taxon>
        <taxon>Myrtales</taxon>
        <taxon>Melastomataceae</taxon>
        <taxon>Melastomatoideae</taxon>
        <taxon>Melastomateae</taxon>
        <taxon>Melastoma</taxon>
    </lineage>
</organism>
<reference evidence="2" key="1">
    <citation type="journal article" date="2023" name="Front. Plant Sci.">
        <title>Chromosomal-level genome assembly of Melastoma candidum provides insights into trichome evolution.</title>
        <authorList>
            <person name="Zhong Y."/>
            <person name="Wu W."/>
            <person name="Sun C."/>
            <person name="Zou P."/>
            <person name="Liu Y."/>
            <person name="Dai S."/>
            <person name="Zhou R."/>
        </authorList>
    </citation>
    <scope>NUCLEOTIDE SEQUENCE [LARGE SCALE GENOMIC DNA]</scope>
</reference>
<evidence type="ECO:0000313" key="2">
    <source>
        <dbReference type="Proteomes" id="UP001057402"/>
    </source>
</evidence>
<comment type="caution">
    <text evidence="1">The sequence shown here is derived from an EMBL/GenBank/DDBJ whole genome shotgun (WGS) entry which is preliminary data.</text>
</comment>
<dbReference type="EMBL" id="CM042882">
    <property type="protein sequence ID" value="KAI4382495.1"/>
    <property type="molecule type" value="Genomic_DNA"/>
</dbReference>
<protein>
    <submittedName>
        <fullName evidence="1">Uncharacterized protein</fullName>
    </submittedName>
</protein>
<sequence>MTTFNRLSLQAAVLFLVIVHPVPSAAHNKTKNSTESHPIPPPTVKTQGGCDYAKAFRMVFAFGDSDTDPGNALLTGSLTIKINPRVHKSENPFSDGKLLIDYVCETLGIPPVPAYQNSSADFSHGANFALAGTSCLTNIQRMHSRIHALLGKVIPGAINLQLSWFKKYLQVMAASSGNQAQGGGSLGGSGSGNAHGTMGLDVADGDGGGIGEISGNSGVASSSGTWGNGGHRGSGSSSSFSSDSQSGGVSGGGSISGSGSSTSRTGGSAVSKALKDVLFWVGPIGGNDYARLYSSENPSVSSQWISQQTINQVTKLVTTLLETGAKYIVVQGLPPVGCLPATLSSTPSSDRDEHGCSTSANAAVSSHNEEIQQFLALLQKTFVDCTIVFADFYKAYMTVIKSPELYHIIDAFSTCCGLKGGAVNFNPEHPCGAATTTACQKAAGHVIWDGIHLTAQMNKYVAEMFLNQTGYTQPCLMDVARKKLSS</sequence>
<accession>A0ACB9RUC5</accession>
<dbReference type="Proteomes" id="UP001057402">
    <property type="component" value="Chromosome 3"/>
</dbReference>
<name>A0ACB9RUC5_9MYRT</name>